<name>A0A1Y5I5A4_OSTTA</name>
<dbReference type="Pfam" id="PF13353">
    <property type="entry name" value="Fer4_12"/>
    <property type="match status" value="1"/>
</dbReference>
<dbReference type="PROSITE" id="PS01087">
    <property type="entry name" value="RADICAL_ACTIVATING"/>
    <property type="match status" value="1"/>
</dbReference>
<dbReference type="eggNOG" id="ENOG502S0MX">
    <property type="taxonomic scope" value="Eukaryota"/>
</dbReference>
<evidence type="ECO:0000256" key="3">
    <source>
        <dbReference type="ARBA" id="ARBA00022485"/>
    </source>
</evidence>
<evidence type="ECO:0000256" key="4">
    <source>
        <dbReference type="ARBA" id="ARBA00022691"/>
    </source>
</evidence>
<feature type="region of interest" description="Disordered" evidence="9">
    <location>
        <begin position="70"/>
        <end position="102"/>
    </location>
</feature>
<evidence type="ECO:0000259" key="10">
    <source>
        <dbReference type="PROSITE" id="PS51918"/>
    </source>
</evidence>
<keyword evidence="8" id="KW-0411">Iron-sulfur</keyword>
<evidence type="ECO:0000256" key="2">
    <source>
        <dbReference type="ARBA" id="ARBA00009777"/>
    </source>
</evidence>
<dbReference type="EMBL" id="KZ155839">
    <property type="protein sequence ID" value="OUS42265.1"/>
    <property type="molecule type" value="Genomic_DNA"/>
</dbReference>
<dbReference type="SUPFAM" id="SSF102114">
    <property type="entry name" value="Radical SAM enzymes"/>
    <property type="match status" value="1"/>
</dbReference>
<organism evidence="11">
    <name type="scientific">Ostreococcus tauri</name>
    <name type="common">Marine green alga</name>
    <dbReference type="NCBI Taxonomy" id="70448"/>
    <lineage>
        <taxon>Eukaryota</taxon>
        <taxon>Viridiplantae</taxon>
        <taxon>Chlorophyta</taxon>
        <taxon>Mamiellophyceae</taxon>
        <taxon>Mamiellales</taxon>
        <taxon>Bathycoccaceae</taxon>
        <taxon>Ostreococcus</taxon>
    </lineage>
</organism>
<dbReference type="PROSITE" id="PS51918">
    <property type="entry name" value="RADICAL_SAM"/>
    <property type="match status" value="1"/>
</dbReference>
<protein>
    <submittedName>
        <fullName evidence="11">Putative pyruvate-formatelyase activating enzyme</fullName>
    </submittedName>
</protein>
<evidence type="ECO:0000256" key="5">
    <source>
        <dbReference type="ARBA" id="ARBA00022723"/>
    </source>
</evidence>
<keyword evidence="4" id="KW-0949">S-adenosyl-L-methionine</keyword>
<dbReference type="PANTHER" id="PTHR30352">
    <property type="entry name" value="PYRUVATE FORMATE-LYASE-ACTIVATING ENZYME"/>
    <property type="match status" value="1"/>
</dbReference>
<keyword evidence="11" id="KW-0456">Lyase</keyword>
<evidence type="ECO:0000256" key="1">
    <source>
        <dbReference type="ARBA" id="ARBA00001966"/>
    </source>
</evidence>
<dbReference type="GO" id="GO:0046872">
    <property type="term" value="F:metal ion binding"/>
    <property type="evidence" value="ECO:0007669"/>
    <property type="project" value="UniProtKB-KW"/>
</dbReference>
<keyword evidence="11" id="KW-0670">Pyruvate</keyword>
<dbReference type="GO" id="GO:0051539">
    <property type="term" value="F:4 iron, 4 sulfur cluster binding"/>
    <property type="evidence" value="ECO:0007669"/>
    <property type="project" value="UniProtKB-KW"/>
</dbReference>
<dbReference type="Gene3D" id="3.20.20.70">
    <property type="entry name" value="Aldolase class I"/>
    <property type="match status" value="1"/>
</dbReference>
<dbReference type="Proteomes" id="UP000195557">
    <property type="component" value="Unassembled WGS sequence"/>
</dbReference>
<reference evidence="11" key="1">
    <citation type="submission" date="2017-04" db="EMBL/GenBank/DDBJ databases">
        <title>Population genomics of picophytoplankton unveils novel chromosome hypervariability.</title>
        <authorList>
            <consortium name="DOE Joint Genome Institute"/>
            <person name="Blanc-Mathieu R."/>
            <person name="Krasovec M."/>
            <person name="Hebrard M."/>
            <person name="Yau S."/>
            <person name="Desgranges E."/>
            <person name="Martin J."/>
            <person name="Schackwitz W."/>
            <person name="Kuo A."/>
            <person name="Salin G."/>
            <person name="Donnadieu C."/>
            <person name="Desdevises Y."/>
            <person name="Sanchez-Ferandin S."/>
            <person name="Moreau H."/>
            <person name="Rivals E."/>
            <person name="Grigoriev I.V."/>
            <person name="Grimsley N."/>
            <person name="Eyre-Walker A."/>
            <person name="Piganeau G."/>
        </authorList>
    </citation>
    <scope>NUCLEOTIDE SEQUENCE [LARGE SCALE GENOMIC DNA]</scope>
    <source>
        <strain evidence="11">RCC 1115</strain>
    </source>
</reference>
<dbReference type="GO" id="GO:0016491">
    <property type="term" value="F:oxidoreductase activity"/>
    <property type="evidence" value="ECO:0007669"/>
    <property type="project" value="UniProtKB-KW"/>
</dbReference>
<dbReference type="InterPro" id="IPR058240">
    <property type="entry name" value="rSAM_sf"/>
</dbReference>
<keyword evidence="6" id="KW-0560">Oxidoreductase</keyword>
<evidence type="ECO:0000313" key="11">
    <source>
        <dbReference type="EMBL" id="OUS42265.1"/>
    </source>
</evidence>
<keyword evidence="7" id="KW-0408">Iron</keyword>
<dbReference type="GO" id="GO:0016829">
    <property type="term" value="F:lyase activity"/>
    <property type="evidence" value="ECO:0007669"/>
    <property type="project" value="UniProtKB-KW"/>
</dbReference>
<dbReference type="InterPro" id="IPR001989">
    <property type="entry name" value="Radical_activat_CS"/>
</dbReference>
<dbReference type="AlphaFoldDB" id="A0A1Y5I5A4"/>
<sequence length="382" mass="41937">MTRVPPRGFIVRHSAVVVCKPTTTLSTSLLTKYPGPCESAFEGVTASVGPPSARSAACARLASESNRDVFSVGSASSREKSPANGETSPRGKISPSNTQRVPTRWRACRARFASRERGRWTEKACAMVGRVHSIDSFTAVDGHGIRLIAFLQGCRKRCAFCCNVDSTNASASKGMAMTVDGVLSKLARNRKYYAASGGGLTLSGGECLLQPDFVKALATGSKALGLTTAIDTAAEGNETVWNEILPHVDIVLLCVKSTNRAKYHRITGTDADEYDTMRNFLRELDRRKIDTWLRFVLMTDDDERFQQYRTNDADELRDLAALAKSHDGCVRGVELLPYHRFGVYKFAELGLEYKLDGMKTPTIDEIQRAVDFLRAEGVTVVY</sequence>
<gene>
    <name evidence="11" type="ORF">BE221DRAFT_64503</name>
</gene>
<evidence type="ECO:0000256" key="9">
    <source>
        <dbReference type="SAM" id="MobiDB-lite"/>
    </source>
</evidence>
<proteinExistence type="inferred from homology"/>
<feature type="domain" description="Radical SAM core" evidence="10">
    <location>
        <begin position="140"/>
        <end position="376"/>
    </location>
</feature>
<dbReference type="PANTHER" id="PTHR30352:SF5">
    <property type="entry name" value="PYRUVATE FORMATE-LYASE 1-ACTIVATING ENZYME"/>
    <property type="match status" value="1"/>
</dbReference>
<dbReference type="SFLD" id="SFLDG01066">
    <property type="entry name" value="organic_radical-activating_enz"/>
    <property type="match status" value="1"/>
</dbReference>
<evidence type="ECO:0000256" key="6">
    <source>
        <dbReference type="ARBA" id="ARBA00023002"/>
    </source>
</evidence>
<dbReference type="InterPro" id="IPR034457">
    <property type="entry name" value="Organic_radical-activating"/>
</dbReference>
<accession>A0A1Y5I5A4</accession>
<comment type="similarity">
    <text evidence="2">Belongs to the organic radical-activating enzymes family.</text>
</comment>
<dbReference type="InterPro" id="IPR007197">
    <property type="entry name" value="rSAM"/>
</dbReference>
<evidence type="ECO:0000256" key="7">
    <source>
        <dbReference type="ARBA" id="ARBA00023004"/>
    </source>
</evidence>
<evidence type="ECO:0000256" key="8">
    <source>
        <dbReference type="ARBA" id="ARBA00023014"/>
    </source>
</evidence>
<dbReference type="InterPro" id="IPR013785">
    <property type="entry name" value="Aldolase_TIM"/>
</dbReference>
<keyword evidence="5" id="KW-0479">Metal-binding</keyword>
<dbReference type="SFLD" id="SFLDS00029">
    <property type="entry name" value="Radical_SAM"/>
    <property type="match status" value="1"/>
</dbReference>
<keyword evidence="3" id="KW-0004">4Fe-4S</keyword>
<comment type="cofactor">
    <cofactor evidence="1">
        <name>[4Fe-4S] cluster</name>
        <dbReference type="ChEBI" id="CHEBI:49883"/>
    </cofactor>
</comment>